<name>A0A850P600_9PROT</name>
<proteinExistence type="predicted"/>
<dbReference type="RefSeq" id="WP_176643586.1">
    <property type="nucleotide sequence ID" value="NZ_JABXXS010000030.1"/>
</dbReference>
<dbReference type="InterPro" id="IPR039013">
    <property type="entry name" value="YgiF"/>
</dbReference>
<dbReference type="PROSITE" id="PS51708">
    <property type="entry name" value="CHAD"/>
    <property type="match status" value="1"/>
</dbReference>
<dbReference type="Pfam" id="PF05235">
    <property type="entry name" value="CHAD"/>
    <property type="match status" value="1"/>
</dbReference>
<reference evidence="3 4" key="1">
    <citation type="submission" date="2020-06" db="EMBL/GenBank/DDBJ databases">
        <title>Description of novel acetic acid bacteria.</title>
        <authorList>
            <person name="Sombolestani A."/>
        </authorList>
    </citation>
    <scope>NUCLEOTIDE SEQUENCE [LARGE SCALE GENOMIC DNA]</scope>
    <source>
        <strain evidence="3 4">LMG 25</strain>
    </source>
</reference>
<feature type="domain" description="CHAD" evidence="2">
    <location>
        <begin position="207"/>
        <end position="491"/>
    </location>
</feature>
<dbReference type="GO" id="GO:0046872">
    <property type="term" value="F:metal ion binding"/>
    <property type="evidence" value="ECO:0007669"/>
    <property type="project" value="TreeGrafter"/>
</dbReference>
<dbReference type="InterPro" id="IPR007899">
    <property type="entry name" value="CHAD_dom"/>
</dbReference>
<evidence type="ECO:0000313" key="4">
    <source>
        <dbReference type="Proteomes" id="UP000522590"/>
    </source>
</evidence>
<evidence type="ECO:0000259" key="1">
    <source>
        <dbReference type="PROSITE" id="PS51707"/>
    </source>
</evidence>
<dbReference type="Gene3D" id="1.40.20.10">
    <property type="entry name" value="CHAD domain"/>
    <property type="match status" value="1"/>
</dbReference>
<dbReference type="SUPFAM" id="SSF55154">
    <property type="entry name" value="CYTH-like phosphatases"/>
    <property type="match status" value="1"/>
</dbReference>
<dbReference type="PANTHER" id="PTHR39569:SF1">
    <property type="entry name" value="INORGANIC TRIPHOSPHATASE"/>
    <property type="match status" value="1"/>
</dbReference>
<dbReference type="Pfam" id="PF01928">
    <property type="entry name" value="CYTH"/>
    <property type="match status" value="1"/>
</dbReference>
<accession>A0A850P600</accession>
<feature type="domain" description="CYTH" evidence="1">
    <location>
        <begin position="1"/>
        <end position="192"/>
    </location>
</feature>
<dbReference type="GO" id="GO:0050355">
    <property type="term" value="F:inorganic triphosphate phosphatase activity"/>
    <property type="evidence" value="ECO:0007669"/>
    <property type="project" value="InterPro"/>
</dbReference>
<comment type="caution">
    <text evidence="3">The sequence shown here is derived from an EMBL/GenBank/DDBJ whole genome shotgun (WGS) entry which is preliminary data.</text>
</comment>
<organism evidence="3 4">
    <name type="scientific">Komagataeibacter swingsii</name>
    <dbReference type="NCBI Taxonomy" id="215220"/>
    <lineage>
        <taxon>Bacteria</taxon>
        <taxon>Pseudomonadati</taxon>
        <taxon>Pseudomonadota</taxon>
        <taxon>Alphaproteobacteria</taxon>
        <taxon>Acetobacterales</taxon>
        <taxon>Acetobacteraceae</taxon>
        <taxon>Komagataeibacter</taxon>
    </lineage>
</organism>
<dbReference type="EMBL" id="JABXXS010000030">
    <property type="protein sequence ID" value="NVN37766.1"/>
    <property type="molecule type" value="Genomic_DNA"/>
</dbReference>
<dbReference type="AlphaFoldDB" id="A0A850P600"/>
<dbReference type="SMART" id="SM00880">
    <property type="entry name" value="CHAD"/>
    <property type="match status" value="1"/>
</dbReference>
<dbReference type="InterPro" id="IPR038186">
    <property type="entry name" value="CHAD_dom_sf"/>
</dbReference>
<dbReference type="PANTHER" id="PTHR39569">
    <property type="entry name" value="INORGANIC TRIPHOSPHATASE"/>
    <property type="match status" value="1"/>
</dbReference>
<dbReference type="InterPro" id="IPR023577">
    <property type="entry name" value="CYTH_domain"/>
</dbReference>
<dbReference type="SMART" id="SM01118">
    <property type="entry name" value="CYTH"/>
    <property type="match status" value="1"/>
</dbReference>
<protein>
    <submittedName>
        <fullName evidence="3">CHAD domain-containing protein</fullName>
    </submittedName>
</protein>
<dbReference type="PROSITE" id="PS51707">
    <property type="entry name" value="CYTH"/>
    <property type="match status" value="1"/>
</dbReference>
<evidence type="ECO:0000259" key="2">
    <source>
        <dbReference type="PROSITE" id="PS51708"/>
    </source>
</evidence>
<gene>
    <name evidence="3" type="ORF">HUK81_12590</name>
</gene>
<sequence length="491" mass="54100">MKLLFAHQARALLDRHLAAASGGGGRRTHLVTTYYDSPDLLLWQSGLSLRIRRAARQRIQTLKAVGEGNQLALDRREWEWVIKSDQPDLSKLAGTPFGPQVTAIQEKLAPVWVSDVQRTTYMVRHDGAMVAAAIDEGCVRAGDARAMVRELEIRDGPARSLYGLALALQAVVPLRLGVLAKAERGYHLLTGAPAAALRGSTPVLDGKMTLADGFSTLIRSGLNTLIHNQPAAEAGDPEGIHQMRVAIRQLRTMLQMIASGESDHSVLNLFQSELRRIGRGLGEARDWDVLCLETLPAAFAAHGDKDLIRMLVDAAQAQRRVAHQQLCQELGTPALTTLVLSLAVWIEEAAFPKGAGQVVSLSHAAPELLDRLARKAGRKGRHIGELSPDERHDLRKALKKLRYGVTYFSALYPSRAVETYMRRCRVLLRHLGENNDATVAATLIRTLGAAHLELAPVAGIFARWNDKRQHHALHALASAWKVFRDTRPFWH</sequence>
<dbReference type="Gene3D" id="2.40.320.10">
    <property type="entry name" value="Hypothetical Protein Pfu-838710-001"/>
    <property type="match status" value="1"/>
</dbReference>
<dbReference type="InterPro" id="IPR033469">
    <property type="entry name" value="CYTH-like_dom_sf"/>
</dbReference>
<evidence type="ECO:0000313" key="3">
    <source>
        <dbReference type="EMBL" id="NVN37766.1"/>
    </source>
</evidence>
<dbReference type="Proteomes" id="UP000522590">
    <property type="component" value="Unassembled WGS sequence"/>
</dbReference>